<dbReference type="RefSeq" id="WP_144246756.1">
    <property type="nucleotide sequence ID" value="NZ_VLPK01000001.1"/>
</dbReference>
<dbReference type="PANTHER" id="PTHR46401">
    <property type="entry name" value="GLYCOSYLTRANSFERASE WBBK-RELATED"/>
    <property type="match status" value="1"/>
</dbReference>
<dbReference type="PANTHER" id="PTHR46401:SF2">
    <property type="entry name" value="GLYCOSYLTRANSFERASE WBBK-RELATED"/>
    <property type="match status" value="1"/>
</dbReference>
<comment type="caution">
    <text evidence="3">The sequence shown here is derived from an EMBL/GenBank/DDBJ whole genome shotgun (WGS) entry which is preliminary data.</text>
</comment>
<dbReference type="Proteomes" id="UP000318733">
    <property type="component" value="Unassembled WGS sequence"/>
</dbReference>
<dbReference type="OrthoDB" id="9811239at2"/>
<proteinExistence type="predicted"/>
<organism evidence="3 4">
    <name type="scientific">Mucilaginibacter corticis</name>
    <dbReference type="NCBI Taxonomy" id="2597670"/>
    <lineage>
        <taxon>Bacteria</taxon>
        <taxon>Pseudomonadati</taxon>
        <taxon>Bacteroidota</taxon>
        <taxon>Sphingobacteriia</taxon>
        <taxon>Sphingobacteriales</taxon>
        <taxon>Sphingobacteriaceae</taxon>
        <taxon>Mucilaginibacter</taxon>
    </lineage>
</organism>
<evidence type="ECO:0000256" key="1">
    <source>
        <dbReference type="ARBA" id="ARBA00022679"/>
    </source>
</evidence>
<accession>A0A556MTC4</accession>
<evidence type="ECO:0000313" key="4">
    <source>
        <dbReference type="Proteomes" id="UP000318733"/>
    </source>
</evidence>
<dbReference type="AlphaFoldDB" id="A0A556MTC4"/>
<dbReference type="GO" id="GO:0016757">
    <property type="term" value="F:glycosyltransferase activity"/>
    <property type="evidence" value="ECO:0007669"/>
    <property type="project" value="InterPro"/>
</dbReference>
<dbReference type="InterPro" id="IPR001296">
    <property type="entry name" value="Glyco_trans_1"/>
</dbReference>
<dbReference type="SUPFAM" id="SSF53756">
    <property type="entry name" value="UDP-Glycosyltransferase/glycogen phosphorylase"/>
    <property type="match status" value="1"/>
</dbReference>
<dbReference type="Gene3D" id="3.40.50.2000">
    <property type="entry name" value="Glycogen Phosphorylase B"/>
    <property type="match status" value="2"/>
</dbReference>
<keyword evidence="4" id="KW-1185">Reference proteome</keyword>
<feature type="domain" description="Glycosyl transferase family 1" evidence="2">
    <location>
        <begin position="177"/>
        <end position="338"/>
    </location>
</feature>
<evidence type="ECO:0000313" key="3">
    <source>
        <dbReference type="EMBL" id="TSJ43191.1"/>
    </source>
</evidence>
<sequence length="365" mass="41166">MVFVSISYNYSPDYTTPEAWLKRTGSYNGLLECLGKTNTVICIKQISYQGKYLHSGIHHHFVNFNSKEPYFSYRINQYVKSLKPDVVLVHGLHVPLQLIHLGLILNKSVKIIVQHHAEKPANGPRKFLQKIADRYVGAYLFASKAMGMEWVSNGNLRSPDKIHEVMEMSSAFYPVDRDIARAKTNIKGERVFLWVGRLDQNKDPLTVIKAFLKFAAINPGAYLYMLYHTEELLPQIKQLLSTTPNSNAIKLIGKIPNEEMLYWYNSADFVVSGSHYEGSGTAVCEAMSCGCVPVITDIFSFRMITNNGNIGLLYPAGNDVQLFDALIQAKKLDLQKERAKALAYFEANLSFKAIARKIQDIATSL</sequence>
<dbReference type="Pfam" id="PF00534">
    <property type="entry name" value="Glycos_transf_1"/>
    <property type="match status" value="1"/>
</dbReference>
<reference evidence="3 4" key="1">
    <citation type="submission" date="2019-07" db="EMBL/GenBank/DDBJ databases">
        <authorList>
            <person name="Huq M.A."/>
        </authorList>
    </citation>
    <scope>NUCLEOTIDE SEQUENCE [LARGE SCALE GENOMIC DNA]</scope>
    <source>
        <strain evidence="3 4">MAH-19</strain>
    </source>
</reference>
<dbReference type="EMBL" id="VLPK01000001">
    <property type="protein sequence ID" value="TSJ43191.1"/>
    <property type="molecule type" value="Genomic_DNA"/>
</dbReference>
<keyword evidence="1 3" id="KW-0808">Transferase</keyword>
<evidence type="ECO:0000259" key="2">
    <source>
        <dbReference type="Pfam" id="PF00534"/>
    </source>
</evidence>
<dbReference type="GO" id="GO:0009103">
    <property type="term" value="P:lipopolysaccharide biosynthetic process"/>
    <property type="evidence" value="ECO:0007669"/>
    <property type="project" value="TreeGrafter"/>
</dbReference>
<dbReference type="CDD" id="cd03801">
    <property type="entry name" value="GT4_PimA-like"/>
    <property type="match status" value="1"/>
</dbReference>
<name>A0A556MTC4_9SPHI</name>
<protein>
    <submittedName>
        <fullName evidence="3">Glycosyltransferase family 4 protein</fullName>
    </submittedName>
</protein>
<gene>
    <name evidence="3" type="ORF">FO440_03090</name>
</gene>